<organism evidence="2 3">
    <name type="scientific">Thermoflexus hugenholtzii JAD2</name>
    <dbReference type="NCBI Taxonomy" id="877466"/>
    <lineage>
        <taxon>Bacteria</taxon>
        <taxon>Bacillati</taxon>
        <taxon>Chloroflexota</taxon>
        <taxon>Thermoflexia</taxon>
        <taxon>Thermoflexales</taxon>
        <taxon>Thermoflexaceae</taxon>
        <taxon>Thermoflexus</taxon>
    </lineage>
</organism>
<reference evidence="3" key="1">
    <citation type="submission" date="2017-06" db="EMBL/GenBank/DDBJ databases">
        <authorList>
            <person name="Varghese N."/>
            <person name="Submissions S."/>
        </authorList>
    </citation>
    <scope>NUCLEOTIDE SEQUENCE [LARGE SCALE GENOMIC DNA]</scope>
    <source>
        <strain evidence="3">JAD2</strain>
    </source>
</reference>
<dbReference type="SUPFAM" id="SSF102588">
    <property type="entry name" value="LmbE-like"/>
    <property type="match status" value="1"/>
</dbReference>
<keyword evidence="3" id="KW-1185">Reference proteome</keyword>
<dbReference type="InterPro" id="IPR024078">
    <property type="entry name" value="LmbE-like_dom_sf"/>
</dbReference>
<dbReference type="RefSeq" id="WP_088569890.1">
    <property type="nucleotide sequence ID" value="NZ_FYEK01000003.1"/>
</dbReference>
<gene>
    <name evidence="2" type="ORF">SAMN02746019_00020870</name>
</gene>
<feature type="region of interest" description="Disordered" evidence="1">
    <location>
        <begin position="282"/>
        <end position="301"/>
    </location>
</feature>
<dbReference type="AlphaFoldDB" id="A0A212PW00"/>
<name>A0A212PW00_9CHLR</name>
<dbReference type="Pfam" id="PF02585">
    <property type="entry name" value="PIG-L"/>
    <property type="match status" value="1"/>
</dbReference>
<dbReference type="InterPro" id="IPR003737">
    <property type="entry name" value="GlcNAc_PI_deacetylase-related"/>
</dbReference>
<accession>A0A212PW00</accession>
<evidence type="ECO:0000313" key="3">
    <source>
        <dbReference type="Proteomes" id="UP000197025"/>
    </source>
</evidence>
<dbReference type="GO" id="GO:0016811">
    <property type="term" value="F:hydrolase activity, acting on carbon-nitrogen (but not peptide) bonds, in linear amides"/>
    <property type="evidence" value="ECO:0007669"/>
    <property type="project" value="TreeGrafter"/>
</dbReference>
<dbReference type="PANTHER" id="PTHR12993:SF11">
    <property type="entry name" value="N-ACETYLGLUCOSAMINYL-PHOSPHATIDYLINOSITOL DE-N-ACETYLASE"/>
    <property type="match status" value="1"/>
</dbReference>
<protein>
    <submittedName>
        <fullName evidence="2">N-acetylglucosaminyl deacetylase, LmbE family</fullName>
    </submittedName>
</protein>
<dbReference type="OrthoDB" id="9815144at2"/>
<dbReference type="Proteomes" id="UP000197025">
    <property type="component" value="Unassembled WGS sequence"/>
</dbReference>
<evidence type="ECO:0000313" key="2">
    <source>
        <dbReference type="EMBL" id="SNB51030.1"/>
    </source>
</evidence>
<dbReference type="Gene3D" id="3.40.50.10320">
    <property type="entry name" value="LmbE-like"/>
    <property type="match status" value="1"/>
</dbReference>
<evidence type="ECO:0000256" key="1">
    <source>
        <dbReference type="SAM" id="MobiDB-lite"/>
    </source>
</evidence>
<dbReference type="InParanoid" id="A0A212PW00"/>
<proteinExistence type="predicted"/>
<sequence length="301" mass="33834">MIARGTLLAAFAHPDDESFGPAGTLALYASRGYAVHLICATRGEAGTPDPRIGPVEDLGALREEELRCAARILGLQGLHLLGYRDSGMPGSPDAEHPQAFIRAPLEEVVGRLVALIRELRPDVVVTFDPYGGYGHPDHIHMHRAMVEAFHRAGDPTAFPEHFARGLRPHRPARLYYTTFHLGPLRLLLTLLRLLGYDPQRFGRNRDIDLEAALRAALPVTTRIDIRAVLDRKEQAMACHRSQGGGWMRSFRLPRFLRRRLWGFETFHRAIPPFRPGEPIERELFPEQASSSPALFTRSRPR</sequence>
<dbReference type="EMBL" id="FYEK01000003">
    <property type="protein sequence ID" value="SNB51030.1"/>
    <property type="molecule type" value="Genomic_DNA"/>
</dbReference>
<dbReference type="PANTHER" id="PTHR12993">
    <property type="entry name" value="N-ACETYLGLUCOSAMINYL-PHOSPHATIDYLINOSITOL DE-N-ACETYLASE-RELATED"/>
    <property type="match status" value="1"/>
</dbReference>